<keyword evidence="2" id="KW-0436">Ligase</keyword>
<dbReference type="EMBL" id="SRLO01003185">
    <property type="protein sequence ID" value="TNN31751.1"/>
    <property type="molecule type" value="Genomic_DNA"/>
</dbReference>
<reference evidence="2 3" key="1">
    <citation type="submission" date="2019-03" db="EMBL/GenBank/DDBJ databases">
        <title>First draft genome of Liparis tanakae, snailfish: a comprehensive survey of snailfish specific genes.</title>
        <authorList>
            <person name="Kim W."/>
            <person name="Song I."/>
            <person name="Jeong J.-H."/>
            <person name="Kim D."/>
            <person name="Kim S."/>
            <person name="Ryu S."/>
            <person name="Song J.Y."/>
            <person name="Lee S.K."/>
        </authorList>
    </citation>
    <scope>NUCLEOTIDE SEQUENCE [LARGE SCALE GENOMIC DNA]</scope>
    <source>
        <tissue evidence="2">Muscle</tissue>
    </source>
</reference>
<gene>
    <name evidence="2" type="primary">RTCB</name>
    <name evidence="2" type="ORF">EYF80_058090</name>
</gene>
<keyword evidence="3" id="KW-1185">Reference proteome</keyword>
<evidence type="ECO:0000313" key="3">
    <source>
        <dbReference type="Proteomes" id="UP000314294"/>
    </source>
</evidence>
<proteinExistence type="predicted"/>
<dbReference type="GO" id="GO:0016874">
    <property type="term" value="F:ligase activity"/>
    <property type="evidence" value="ECO:0007669"/>
    <property type="project" value="UniProtKB-KW"/>
</dbReference>
<sequence length="109" mass="11654">MSRSYNDELQYLEKISGNCWRIKKGFVPNMQVSRRGAGGGGGGGGARVEDFHVNTKPANAPRDAAAAQHVTTRITSKYSPGFNKGSGPETESGPVDRCDAQFMSTCNTI</sequence>
<dbReference type="AlphaFoldDB" id="A0A4Z2ET52"/>
<dbReference type="OrthoDB" id="10249697at2759"/>
<dbReference type="Proteomes" id="UP000314294">
    <property type="component" value="Unassembled WGS sequence"/>
</dbReference>
<evidence type="ECO:0000313" key="2">
    <source>
        <dbReference type="EMBL" id="TNN31751.1"/>
    </source>
</evidence>
<feature type="region of interest" description="Disordered" evidence="1">
    <location>
        <begin position="73"/>
        <end position="96"/>
    </location>
</feature>
<organism evidence="2 3">
    <name type="scientific">Liparis tanakae</name>
    <name type="common">Tanaka's snailfish</name>
    <dbReference type="NCBI Taxonomy" id="230148"/>
    <lineage>
        <taxon>Eukaryota</taxon>
        <taxon>Metazoa</taxon>
        <taxon>Chordata</taxon>
        <taxon>Craniata</taxon>
        <taxon>Vertebrata</taxon>
        <taxon>Euteleostomi</taxon>
        <taxon>Actinopterygii</taxon>
        <taxon>Neopterygii</taxon>
        <taxon>Teleostei</taxon>
        <taxon>Neoteleostei</taxon>
        <taxon>Acanthomorphata</taxon>
        <taxon>Eupercaria</taxon>
        <taxon>Perciformes</taxon>
        <taxon>Cottioidei</taxon>
        <taxon>Cottales</taxon>
        <taxon>Liparidae</taxon>
        <taxon>Liparis</taxon>
    </lineage>
</organism>
<evidence type="ECO:0000256" key="1">
    <source>
        <dbReference type="SAM" id="MobiDB-lite"/>
    </source>
</evidence>
<name>A0A4Z2ET52_9TELE</name>
<comment type="caution">
    <text evidence="2">The sequence shown here is derived from an EMBL/GenBank/DDBJ whole genome shotgun (WGS) entry which is preliminary data.</text>
</comment>
<accession>A0A4Z2ET52</accession>
<protein>
    <submittedName>
        <fullName evidence="2">tRNA-splicing ligase RtcB</fullName>
    </submittedName>
</protein>